<evidence type="ECO:0000313" key="3">
    <source>
        <dbReference type="Proteomes" id="UP000261360"/>
    </source>
</evidence>
<dbReference type="Pfam" id="PF00619">
    <property type="entry name" value="CARD"/>
    <property type="match status" value="1"/>
</dbReference>
<dbReference type="PROSITE" id="PS50209">
    <property type="entry name" value="CARD"/>
    <property type="match status" value="1"/>
</dbReference>
<evidence type="ECO:0000313" key="2">
    <source>
        <dbReference type="Ensembl" id="ENSSLDP00000021972.1"/>
    </source>
</evidence>
<proteinExistence type="predicted"/>
<dbReference type="Gene3D" id="1.10.533.10">
    <property type="entry name" value="Death Domain, Fas"/>
    <property type="match status" value="1"/>
</dbReference>
<accession>A0A3B4XYG0</accession>
<dbReference type="InterPro" id="IPR001315">
    <property type="entry name" value="CARD"/>
</dbReference>
<name>A0A3B4XYG0_SERLL</name>
<protein>
    <recommendedName>
        <fullName evidence="1">CARD domain-containing protein</fullName>
    </recommendedName>
</protein>
<organism evidence="2 3">
    <name type="scientific">Seriola lalandi dorsalis</name>
    <dbReference type="NCBI Taxonomy" id="1841481"/>
    <lineage>
        <taxon>Eukaryota</taxon>
        <taxon>Metazoa</taxon>
        <taxon>Chordata</taxon>
        <taxon>Craniata</taxon>
        <taxon>Vertebrata</taxon>
        <taxon>Euteleostomi</taxon>
        <taxon>Actinopterygii</taxon>
        <taxon>Neopterygii</taxon>
        <taxon>Teleostei</taxon>
        <taxon>Neoteleostei</taxon>
        <taxon>Acanthomorphata</taxon>
        <taxon>Carangaria</taxon>
        <taxon>Carangiformes</taxon>
        <taxon>Carangidae</taxon>
        <taxon>Seriola</taxon>
    </lineage>
</organism>
<evidence type="ECO:0000259" key="1">
    <source>
        <dbReference type="PROSITE" id="PS50209"/>
    </source>
</evidence>
<dbReference type="GeneTree" id="ENSGT01030000235613"/>
<reference evidence="2" key="2">
    <citation type="submission" date="2025-09" db="UniProtKB">
        <authorList>
            <consortium name="Ensembl"/>
        </authorList>
    </citation>
    <scope>IDENTIFICATION</scope>
</reference>
<dbReference type="GO" id="GO:0042981">
    <property type="term" value="P:regulation of apoptotic process"/>
    <property type="evidence" value="ECO:0007669"/>
    <property type="project" value="InterPro"/>
</dbReference>
<dbReference type="Proteomes" id="UP000261360">
    <property type="component" value="Unplaced"/>
</dbReference>
<keyword evidence="3" id="KW-1185">Reference proteome</keyword>
<reference evidence="2" key="1">
    <citation type="submission" date="2025-08" db="UniProtKB">
        <authorList>
            <consortium name="Ensembl"/>
        </authorList>
    </citation>
    <scope>IDENTIFICATION</scope>
</reference>
<dbReference type="SUPFAM" id="SSF47986">
    <property type="entry name" value="DEATH domain"/>
    <property type="match status" value="1"/>
</dbReference>
<dbReference type="AlphaFoldDB" id="A0A3B4XYG0"/>
<sequence>MINKYRDPLANPTRADKAREVINIVLKKGSKASSALINALCKLDPYMSSELKLT</sequence>
<dbReference type="InterPro" id="IPR011029">
    <property type="entry name" value="DEATH-like_dom_sf"/>
</dbReference>
<feature type="domain" description="CARD" evidence="1">
    <location>
        <begin position="1"/>
        <end position="54"/>
    </location>
</feature>
<dbReference type="Ensembl" id="ENSSLDT00000022688.1">
    <property type="protein sequence ID" value="ENSSLDP00000021972.1"/>
    <property type="gene ID" value="ENSSLDG00000017157.1"/>
</dbReference>